<keyword evidence="1" id="KW-0687">Ribonucleoprotein</keyword>
<dbReference type="CDD" id="cd11543">
    <property type="entry name" value="NTP-PPase_u6"/>
    <property type="match status" value="1"/>
</dbReference>
<keyword evidence="1" id="KW-0689">Ribosomal protein</keyword>
<sequence length="102" mass="11901">MDLKDVDRLSEEIRSKYHELEKELHGSTWSVEEDALAFLTDAGLVGRLTMDNQGRWPSENRQMLPSKIGECVWWLAVLAQRMDLDFEECVEEFLSNRLDSLK</sequence>
<organism evidence="1 2">
    <name type="scientific">Ligilactobacillus salivarius</name>
    <dbReference type="NCBI Taxonomy" id="1624"/>
    <lineage>
        <taxon>Bacteria</taxon>
        <taxon>Bacillati</taxon>
        <taxon>Bacillota</taxon>
        <taxon>Bacilli</taxon>
        <taxon>Lactobacillales</taxon>
        <taxon>Lactobacillaceae</taxon>
        <taxon>Ligilactobacillus</taxon>
    </lineage>
</organism>
<proteinExistence type="predicted"/>
<reference evidence="1 2" key="1">
    <citation type="submission" date="2016-09" db="EMBL/GenBank/DDBJ databases">
        <title>Complete Genome Sequence of Lactobacillus salivarius Jin.</title>
        <authorList>
            <person name="Jin N."/>
            <person name="Li C."/>
            <person name="Wang M."/>
            <person name="Ren D."/>
            <person name="Di Y."/>
            <person name="Pan R."/>
            <person name="Du S."/>
            <person name="Lu H."/>
            <person name="Li X."/>
            <person name="Tian M."/>
        </authorList>
    </citation>
    <scope>NUCLEOTIDE SEQUENCE [LARGE SCALE GENOMIC DNA]</scope>
    <source>
        <strain evidence="1 2">CICC 23174</strain>
        <plasmid evidence="2">pls_1 sequence</plasmid>
    </source>
</reference>
<dbReference type="RefSeq" id="WP_069469597.1">
    <property type="nucleotide sequence ID" value="NZ_CP017108.1"/>
</dbReference>
<dbReference type="Proteomes" id="UP000094723">
    <property type="component" value="Plasmid pLS_1"/>
</dbReference>
<name>A0A1D7TU40_9LACO</name>
<evidence type="ECO:0000313" key="1">
    <source>
        <dbReference type="EMBL" id="AOO74463.1"/>
    </source>
</evidence>
<gene>
    <name evidence="1" type="ORF">BHF65_09325</name>
</gene>
<geneLocation type="plasmid" evidence="2">
    <name>pls_1 sequence</name>
</geneLocation>
<accession>A0A1D7TU40</accession>
<dbReference type="AlphaFoldDB" id="A0A1D7TU40"/>
<dbReference type="Gene3D" id="1.10.287.1080">
    <property type="entry name" value="MazG-like"/>
    <property type="match status" value="1"/>
</dbReference>
<evidence type="ECO:0000313" key="2">
    <source>
        <dbReference type="Proteomes" id="UP000094723"/>
    </source>
</evidence>
<keyword evidence="1" id="KW-0614">Plasmid</keyword>
<dbReference type="GO" id="GO:0005840">
    <property type="term" value="C:ribosome"/>
    <property type="evidence" value="ECO:0007669"/>
    <property type="project" value="UniProtKB-KW"/>
</dbReference>
<dbReference type="EMBL" id="CP017108">
    <property type="protein sequence ID" value="AOO74463.1"/>
    <property type="molecule type" value="Genomic_DNA"/>
</dbReference>
<protein>
    <submittedName>
        <fullName evidence="1">30S ribosomal protein S15</fullName>
    </submittedName>
</protein>